<evidence type="ECO:0000313" key="3">
    <source>
        <dbReference type="Proteomes" id="UP000186997"/>
    </source>
</evidence>
<feature type="transmembrane region" description="Helical" evidence="1">
    <location>
        <begin position="46"/>
        <end position="64"/>
    </location>
</feature>
<keyword evidence="3" id="KW-1185">Reference proteome</keyword>
<sequence>MTTETRISDSFRIRRVAGGALLFISLPLNLILARFAWPSVEDPSDALFLLAALLPVALGLWAAFPRRKPALRMTISDQAVMLHNPPKTIHLAALQSIRLRRPALANHDQIIFKADEDLIAFNVIHLTHEAPDIISLIGIRLENQGRYLRERRSDVLGARTGLWEVQIGAAFESRP</sequence>
<reference evidence="3" key="1">
    <citation type="submission" date="2017-01" db="EMBL/GenBank/DDBJ databases">
        <authorList>
            <person name="Varghese N."/>
            <person name="Submissions S."/>
        </authorList>
    </citation>
    <scope>NUCLEOTIDE SEQUENCE [LARGE SCALE GENOMIC DNA]</scope>
    <source>
        <strain evidence="3">DSM 29591</strain>
    </source>
</reference>
<evidence type="ECO:0000256" key="1">
    <source>
        <dbReference type="SAM" id="Phobius"/>
    </source>
</evidence>
<dbReference type="OrthoDB" id="7651538at2"/>
<dbReference type="RefSeq" id="WP_076657905.1">
    <property type="nucleotide sequence ID" value="NZ_FTPR01000001.1"/>
</dbReference>
<proteinExistence type="predicted"/>
<dbReference type="STRING" id="287098.SAMN05421665_0092"/>
<feature type="transmembrane region" description="Helical" evidence="1">
    <location>
        <begin position="20"/>
        <end position="40"/>
    </location>
</feature>
<keyword evidence="1" id="KW-0812">Transmembrane</keyword>
<evidence type="ECO:0000313" key="2">
    <source>
        <dbReference type="EMBL" id="SIT74696.1"/>
    </source>
</evidence>
<keyword evidence="1" id="KW-0472">Membrane</keyword>
<dbReference type="EMBL" id="FTPR01000001">
    <property type="protein sequence ID" value="SIT74696.1"/>
    <property type="molecule type" value="Genomic_DNA"/>
</dbReference>
<gene>
    <name evidence="2" type="ORF">SAMN05421665_0092</name>
</gene>
<dbReference type="Proteomes" id="UP000186997">
    <property type="component" value="Unassembled WGS sequence"/>
</dbReference>
<keyword evidence="1" id="KW-1133">Transmembrane helix</keyword>
<accession>A0A1R3WA98</accession>
<name>A0A1R3WA98_9RHOB</name>
<evidence type="ECO:0008006" key="4">
    <source>
        <dbReference type="Google" id="ProtNLM"/>
    </source>
</evidence>
<protein>
    <recommendedName>
        <fullName evidence="4">PH domain-containing protein</fullName>
    </recommendedName>
</protein>
<organism evidence="2 3">
    <name type="scientific">Yoonia rosea</name>
    <dbReference type="NCBI Taxonomy" id="287098"/>
    <lineage>
        <taxon>Bacteria</taxon>
        <taxon>Pseudomonadati</taxon>
        <taxon>Pseudomonadota</taxon>
        <taxon>Alphaproteobacteria</taxon>
        <taxon>Rhodobacterales</taxon>
        <taxon>Paracoccaceae</taxon>
        <taxon>Yoonia</taxon>
    </lineage>
</organism>
<dbReference type="AlphaFoldDB" id="A0A1R3WA98"/>